<dbReference type="Pfam" id="PF11760">
    <property type="entry name" value="CbiG_N"/>
    <property type="match status" value="1"/>
</dbReference>
<organism evidence="3 4">
    <name type="scientific">[Bacteroides] pectinophilus ATCC 43243</name>
    <dbReference type="NCBI Taxonomy" id="483218"/>
    <lineage>
        <taxon>Bacteria</taxon>
        <taxon>Bacillati</taxon>
        <taxon>Bacillota</taxon>
        <taxon>Clostridia</taxon>
        <taxon>Eubacteriales</taxon>
    </lineage>
</organism>
<proteinExistence type="predicted"/>
<dbReference type="EMBL" id="ABVQ01000037">
    <property type="protein sequence ID" value="EEC56162.1"/>
    <property type="molecule type" value="Genomic_DNA"/>
</dbReference>
<sequence length="381" mass="40715">MIAYVTWFTEQGRQIADKISGMPLHITYGQCCESYGGRIVPGRLAIRAREGRTMHEWLSEAFAKGLPVIIIGAAGIAVRTIAPFVTNKIADSPVIVIDDAGRYVIPVLAGHLGGANELASNIAARLTDTDCKAQPVITTSTDVNNAFAIDVFARRNGLRVCNADGIRKVSGRAVSGSTIIIAIDRQSGGCMEECTIEDSAENGGAVIPDMVRITDWEKGSSAGHVDVLITNDADEEKVSLYKQKAGLILAPKTDVLGIGCKKNKEYDDIRRRIEEACAVGLIREDNICALASIDIKADEAGLLEAAQVMRVPFVVFTAEELRKVPGDYTPSQFVENTTGVDNVCERAAVAASGGGRLAVRKQAGNGITLAVAKRRSIKLVF</sequence>
<evidence type="ECO:0000313" key="4">
    <source>
        <dbReference type="Proteomes" id="UP000003136"/>
    </source>
</evidence>
<evidence type="ECO:0000259" key="1">
    <source>
        <dbReference type="Pfam" id="PF01890"/>
    </source>
</evidence>
<dbReference type="InterPro" id="IPR038029">
    <property type="entry name" value="GbiG_N_sf"/>
</dbReference>
<gene>
    <name evidence="3" type="ORF">BACPEC_02669</name>
</gene>
<protein>
    <recommendedName>
        <fullName evidence="5">Cobalamin biosynthesis protein CbiG</fullName>
    </recommendedName>
</protein>
<name>B7AVC1_9FIRM</name>
<dbReference type="STRING" id="483218.BACPEC_02669"/>
<comment type="caution">
    <text evidence="3">The sequence shown here is derived from an EMBL/GenBank/DDBJ whole genome shotgun (WGS) entry which is preliminary data.</text>
</comment>
<dbReference type="InterPro" id="IPR052553">
    <property type="entry name" value="CbiG_hydrolase"/>
</dbReference>
<reference evidence="3 4" key="1">
    <citation type="submission" date="2008-11" db="EMBL/GenBank/DDBJ databases">
        <title>Draft genome sequence of Bacteroides pectinophilus (ATCC 43243).</title>
        <authorList>
            <person name="Sudarsanam P."/>
            <person name="Ley R."/>
            <person name="Guruge J."/>
            <person name="Turnbaugh P.J."/>
            <person name="Mahowald M."/>
            <person name="Liep D."/>
            <person name="Gordon J."/>
        </authorList>
    </citation>
    <scope>NUCLEOTIDE SEQUENCE [LARGE SCALE GENOMIC DNA]</scope>
    <source>
        <strain evidence="3 4">ATCC 43243</strain>
    </source>
</reference>
<dbReference type="SUPFAM" id="SSF159664">
    <property type="entry name" value="CobE/GbiG C-terminal domain-like"/>
    <property type="match status" value="1"/>
</dbReference>
<dbReference type="Pfam" id="PF01890">
    <property type="entry name" value="CbiG_C"/>
    <property type="match status" value="1"/>
</dbReference>
<dbReference type="InterPro" id="IPR036518">
    <property type="entry name" value="CobE/GbiG_C_sf"/>
</dbReference>
<evidence type="ECO:0000313" key="3">
    <source>
        <dbReference type="EMBL" id="EEC56162.1"/>
    </source>
</evidence>
<feature type="domain" description="Cobalamin synthesis G N-terminal" evidence="2">
    <location>
        <begin position="57"/>
        <end position="142"/>
    </location>
</feature>
<evidence type="ECO:0000259" key="2">
    <source>
        <dbReference type="Pfam" id="PF11760"/>
    </source>
</evidence>
<accession>B7AVC1</accession>
<dbReference type="AlphaFoldDB" id="B7AVC1"/>
<keyword evidence="4" id="KW-1185">Reference proteome</keyword>
<dbReference type="InterPro" id="IPR002750">
    <property type="entry name" value="CobE/GbiG_C"/>
</dbReference>
<dbReference type="PANTHER" id="PTHR37477:SF1">
    <property type="entry name" value="COBALT-PRECORRIN-5A HYDROLASE"/>
    <property type="match status" value="1"/>
</dbReference>
<dbReference type="HOGENOM" id="CLU_028397_0_0_9"/>
<dbReference type="GO" id="GO:0009236">
    <property type="term" value="P:cobalamin biosynthetic process"/>
    <property type="evidence" value="ECO:0007669"/>
    <property type="project" value="InterPro"/>
</dbReference>
<dbReference type="PANTHER" id="PTHR37477">
    <property type="entry name" value="COBALT-PRECORRIN-5A HYDROLASE"/>
    <property type="match status" value="1"/>
</dbReference>
<reference evidence="3 4" key="2">
    <citation type="submission" date="2008-11" db="EMBL/GenBank/DDBJ databases">
        <authorList>
            <person name="Fulton L."/>
            <person name="Clifton S."/>
            <person name="Fulton B."/>
            <person name="Xu J."/>
            <person name="Minx P."/>
            <person name="Pepin K.H."/>
            <person name="Johnson M."/>
            <person name="Bhonagiri V."/>
            <person name="Nash W.E."/>
            <person name="Mardis E.R."/>
            <person name="Wilson R.K."/>
        </authorList>
    </citation>
    <scope>NUCLEOTIDE SEQUENCE [LARGE SCALE GENOMIC DNA]</scope>
    <source>
        <strain evidence="3 4">ATCC 43243</strain>
    </source>
</reference>
<feature type="domain" description="CobE/GbiG C-terminal" evidence="1">
    <location>
        <begin position="255"/>
        <end position="372"/>
    </location>
</feature>
<dbReference type="eggNOG" id="COG2073">
    <property type="taxonomic scope" value="Bacteria"/>
</dbReference>
<dbReference type="InterPro" id="IPR021744">
    <property type="entry name" value="CbiG_N"/>
</dbReference>
<dbReference type="Gene3D" id="3.40.50.11220">
    <property type="match status" value="1"/>
</dbReference>
<dbReference type="SUPFAM" id="SSF159672">
    <property type="entry name" value="CbiG N-terminal domain-like"/>
    <property type="match status" value="1"/>
</dbReference>
<dbReference type="Gene3D" id="3.30.420.180">
    <property type="entry name" value="CobE/GbiG C-terminal domain"/>
    <property type="match status" value="1"/>
</dbReference>
<evidence type="ECO:0008006" key="5">
    <source>
        <dbReference type="Google" id="ProtNLM"/>
    </source>
</evidence>
<dbReference type="Proteomes" id="UP000003136">
    <property type="component" value="Unassembled WGS sequence"/>
</dbReference>